<dbReference type="Proteomes" id="UP000185093">
    <property type="component" value="Unassembled WGS sequence"/>
</dbReference>
<comment type="caution">
    <text evidence="4">The sequence shown here is derived from an EMBL/GenBank/DDBJ whole genome shotgun (WGS) entry which is preliminary data.</text>
</comment>
<gene>
    <name evidence="4" type="ORF">SAMN05444368_0398</name>
</gene>
<dbReference type="Pfam" id="PF08486">
    <property type="entry name" value="SpoIID"/>
    <property type="match status" value="1"/>
</dbReference>
<evidence type="ECO:0000256" key="1">
    <source>
        <dbReference type="SAM" id="MobiDB-lite"/>
    </source>
</evidence>
<dbReference type="PANTHER" id="PTHR30032">
    <property type="entry name" value="N-ACETYLMURAMOYL-L-ALANINE AMIDASE-RELATED"/>
    <property type="match status" value="1"/>
</dbReference>
<sequence>MKRYLKIALAFLLLGAFFVPMGFAGEPSVSVGLASGVSNCTLKANSITFYDASGKQASFRGTVSVSAGGRNNIAVGGKTLALPVTVKSKGLLYLNGKPYRGIFRLVASSNSFTVVNELPIEDYLKGVLKIEVNPNWPMEALRAQAITARTYALAERGRHGSAGFDLCATDHCLPYRGVSAEDSRLTQAIESTRGMVLYYGGRPAATFFHSDSGGWTSNVQSVWGQDIPYLRSVQEPFEYQSPYSSWSLKISGDEIGRRLSRAGIDVGSVFEIRPAKFGPGGRVETVEIVGSRGRKTIKSHDLRMALGAKELKSTMFTVSADGQAPRVVKPAPKPSEPDGAQSQSSTLITLTREGAFTSEELLDMLLHPEKKEEYVQKALARRGGKALAPSTPESSSKKDPKLLWPQWEMPDESADRDTTGVARGTTFVFQGKGWGHGVGMCQWGAKAMAENGWSAEKIVKYYYPGTQLQKLY</sequence>
<dbReference type="RefSeq" id="WP_074199113.1">
    <property type="nucleotide sequence ID" value="NZ_DAONBL010000002.1"/>
</dbReference>
<feature type="chain" id="PRO_5046799399" evidence="2">
    <location>
        <begin position="25"/>
        <end position="472"/>
    </location>
</feature>
<keyword evidence="5" id="KW-1185">Reference proteome</keyword>
<keyword evidence="2" id="KW-0732">Signal</keyword>
<evidence type="ECO:0000259" key="3">
    <source>
        <dbReference type="Pfam" id="PF08486"/>
    </source>
</evidence>
<dbReference type="InterPro" id="IPR013693">
    <property type="entry name" value="SpoIID/LytB_N"/>
</dbReference>
<feature type="region of interest" description="Disordered" evidence="1">
    <location>
        <begin position="381"/>
        <end position="405"/>
    </location>
</feature>
<evidence type="ECO:0000256" key="2">
    <source>
        <dbReference type="SAM" id="SignalP"/>
    </source>
</evidence>
<dbReference type="NCBIfam" id="TIGR02669">
    <property type="entry name" value="SpoIID_LytB"/>
    <property type="match status" value="1"/>
</dbReference>
<dbReference type="InterPro" id="IPR013486">
    <property type="entry name" value="SpoIID/LytB"/>
</dbReference>
<feature type="region of interest" description="Disordered" evidence="1">
    <location>
        <begin position="322"/>
        <end position="345"/>
    </location>
</feature>
<evidence type="ECO:0000313" key="4">
    <source>
        <dbReference type="EMBL" id="SIN63443.1"/>
    </source>
</evidence>
<dbReference type="InterPro" id="IPR051922">
    <property type="entry name" value="Bact_Sporulation_Assoc"/>
</dbReference>
<evidence type="ECO:0000313" key="5">
    <source>
        <dbReference type="Proteomes" id="UP000185093"/>
    </source>
</evidence>
<feature type="domain" description="Sporulation stage II protein D amidase enhancer LytB N-terminal" evidence="3">
    <location>
        <begin position="109"/>
        <end position="199"/>
    </location>
</feature>
<proteinExistence type="predicted"/>
<feature type="signal peptide" evidence="2">
    <location>
        <begin position="1"/>
        <end position="24"/>
    </location>
</feature>
<reference evidence="4 5" key="1">
    <citation type="submission" date="2016-11" db="EMBL/GenBank/DDBJ databases">
        <authorList>
            <person name="Varghese N."/>
            <person name="Submissions S."/>
        </authorList>
    </citation>
    <scope>NUCLEOTIDE SEQUENCE [LARGE SCALE GENOMIC DNA]</scope>
    <source>
        <strain evidence="4 5">DSM 20664</strain>
    </source>
</reference>
<organism evidence="4 5">
    <name type="scientific">Acetomicrobium flavidum</name>
    <dbReference type="NCBI Taxonomy" id="49896"/>
    <lineage>
        <taxon>Bacteria</taxon>
        <taxon>Thermotogati</taxon>
        <taxon>Synergistota</taxon>
        <taxon>Synergistia</taxon>
        <taxon>Synergistales</taxon>
        <taxon>Acetomicrobiaceae</taxon>
        <taxon>Acetomicrobium</taxon>
    </lineage>
</organism>
<accession>A0ABY1JBF6</accession>
<dbReference type="PANTHER" id="PTHR30032:SF4">
    <property type="entry name" value="AMIDASE ENHANCER"/>
    <property type="match status" value="1"/>
</dbReference>
<protein>
    <submittedName>
        <fullName evidence="4">Stage II sporulation protein D</fullName>
    </submittedName>
</protein>
<dbReference type="EMBL" id="FSQZ01000001">
    <property type="protein sequence ID" value="SIN63443.1"/>
    <property type="molecule type" value="Genomic_DNA"/>
</dbReference>
<name>A0ABY1JBF6_9BACT</name>